<dbReference type="Proteomes" id="UP000054485">
    <property type="component" value="Unassembled WGS sequence"/>
</dbReference>
<accession>A0A0D0ABL9</accession>
<feature type="region of interest" description="Disordered" evidence="1">
    <location>
        <begin position="247"/>
        <end position="278"/>
    </location>
</feature>
<evidence type="ECO:0000313" key="2">
    <source>
        <dbReference type="EMBL" id="KIK31642.1"/>
    </source>
</evidence>
<dbReference type="InParanoid" id="A0A0D0ABL9"/>
<name>A0A0D0ABL9_9AGAM</name>
<feature type="compositionally biased region" description="Polar residues" evidence="1">
    <location>
        <begin position="247"/>
        <end position="256"/>
    </location>
</feature>
<sequence length="306" mass="33179">MAKVGVRSGSSKDAIKKTTTANLQKTGIGSIVMVTVGLNQKGRMKCKVAPDTAKIEDLRKLKPAVSKGTDDEDLQIASSMTKSDIDQYLRTLFPRLFDFLESTVLPTRTRTQQAEMGFTGTILEVDPESFSDLTSEVESLDEDIVGGSDDESEVPPLKGKDSNIKKPTRSGTKLFASFESDSDLDSEVVLVENHELDRPRTKRPQRKRQRVAIGESEMELNLGCTEGTECRSSAASTVASNFPALASSPTLKTQSAEDPALNTPPAEEASTHAILDQDDYEPYNISDFVAPNELLPFTSTPAAANT</sequence>
<reference evidence="3" key="2">
    <citation type="submission" date="2015-01" db="EMBL/GenBank/DDBJ databases">
        <title>Evolutionary Origins and Diversification of the Mycorrhizal Mutualists.</title>
        <authorList>
            <consortium name="DOE Joint Genome Institute"/>
            <consortium name="Mycorrhizal Genomics Consortium"/>
            <person name="Kohler A."/>
            <person name="Kuo A."/>
            <person name="Nagy L.G."/>
            <person name="Floudas D."/>
            <person name="Copeland A."/>
            <person name="Barry K.W."/>
            <person name="Cichocki N."/>
            <person name="Veneault-Fourrey C."/>
            <person name="LaButti K."/>
            <person name="Lindquist E.A."/>
            <person name="Lipzen A."/>
            <person name="Lundell T."/>
            <person name="Morin E."/>
            <person name="Murat C."/>
            <person name="Riley R."/>
            <person name="Ohm R."/>
            <person name="Sun H."/>
            <person name="Tunlid A."/>
            <person name="Henrissat B."/>
            <person name="Grigoriev I.V."/>
            <person name="Hibbett D.S."/>
            <person name="Martin F."/>
        </authorList>
    </citation>
    <scope>NUCLEOTIDE SEQUENCE [LARGE SCALE GENOMIC DNA]</scope>
    <source>
        <strain evidence="3">UH-Slu-Lm8-n1</strain>
    </source>
</reference>
<protein>
    <submittedName>
        <fullName evidence="2">Uncharacterized protein</fullName>
    </submittedName>
</protein>
<reference evidence="2 3" key="1">
    <citation type="submission" date="2014-04" db="EMBL/GenBank/DDBJ databases">
        <authorList>
            <consortium name="DOE Joint Genome Institute"/>
            <person name="Kuo A."/>
            <person name="Ruytinx J."/>
            <person name="Rineau F."/>
            <person name="Colpaert J."/>
            <person name="Kohler A."/>
            <person name="Nagy L.G."/>
            <person name="Floudas D."/>
            <person name="Copeland A."/>
            <person name="Barry K.W."/>
            <person name="Cichocki N."/>
            <person name="Veneault-Fourrey C."/>
            <person name="LaButti K."/>
            <person name="Lindquist E.A."/>
            <person name="Lipzen A."/>
            <person name="Lundell T."/>
            <person name="Morin E."/>
            <person name="Murat C."/>
            <person name="Sun H."/>
            <person name="Tunlid A."/>
            <person name="Henrissat B."/>
            <person name="Grigoriev I.V."/>
            <person name="Hibbett D.S."/>
            <person name="Martin F."/>
            <person name="Nordberg H.P."/>
            <person name="Cantor M.N."/>
            <person name="Hua S.X."/>
        </authorList>
    </citation>
    <scope>NUCLEOTIDE SEQUENCE [LARGE SCALE GENOMIC DNA]</scope>
    <source>
        <strain evidence="2 3">UH-Slu-Lm8-n1</strain>
    </source>
</reference>
<dbReference type="EMBL" id="KN836791">
    <property type="protein sequence ID" value="KIK31642.1"/>
    <property type="molecule type" value="Genomic_DNA"/>
</dbReference>
<feature type="compositionally biased region" description="Acidic residues" evidence="1">
    <location>
        <begin position="144"/>
        <end position="153"/>
    </location>
</feature>
<proteinExistence type="predicted"/>
<dbReference type="OrthoDB" id="2690411at2759"/>
<organism evidence="2 3">
    <name type="scientific">Suillus luteus UH-Slu-Lm8-n1</name>
    <dbReference type="NCBI Taxonomy" id="930992"/>
    <lineage>
        <taxon>Eukaryota</taxon>
        <taxon>Fungi</taxon>
        <taxon>Dikarya</taxon>
        <taxon>Basidiomycota</taxon>
        <taxon>Agaricomycotina</taxon>
        <taxon>Agaricomycetes</taxon>
        <taxon>Agaricomycetidae</taxon>
        <taxon>Boletales</taxon>
        <taxon>Suillineae</taxon>
        <taxon>Suillaceae</taxon>
        <taxon>Suillus</taxon>
    </lineage>
</organism>
<dbReference type="AlphaFoldDB" id="A0A0D0ABL9"/>
<feature type="non-terminal residue" evidence="2">
    <location>
        <position position="306"/>
    </location>
</feature>
<gene>
    <name evidence="2" type="ORF">CY34DRAFT_19715</name>
</gene>
<evidence type="ECO:0000256" key="1">
    <source>
        <dbReference type="SAM" id="MobiDB-lite"/>
    </source>
</evidence>
<keyword evidence="3" id="KW-1185">Reference proteome</keyword>
<feature type="region of interest" description="Disordered" evidence="1">
    <location>
        <begin position="144"/>
        <end position="168"/>
    </location>
</feature>
<dbReference type="HOGENOM" id="CLU_910775_0_0_1"/>
<evidence type="ECO:0000313" key="3">
    <source>
        <dbReference type="Proteomes" id="UP000054485"/>
    </source>
</evidence>